<keyword evidence="3" id="KW-1185">Reference proteome</keyword>
<dbReference type="AlphaFoldDB" id="A0A2S9WQ95"/>
<dbReference type="PROSITE" id="PS51257">
    <property type="entry name" value="PROKAR_LIPOPROTEIN"/>
    <property type="match status" value="1"/>
</dbReference>
<comment type="caution">
    <text evidence="2">The sequence shown here is derived from an EMBL/GenBank/DDBJ whole genome shotgun (WGS) entry which is preliminary data.</text>
</comment>
<dbReference type="Proteomes" id="UP000239532">
    <property type="component" value="Unassembled WGS sequence"/>
</dbReference>
<organism evidence="2 3">
    <name type="scientific">Nonlabens agnitus</name>
    <dbReference type="NCBI Taxonomy" id="870484"/>
    <lineage>
        <taxon>Bacteria</taxon>
        <taxon>Pseudomonadati</taxon>
        <taxon>Bacteroidota</taxon>
        <taxon>Flavobacteriia</taxon>
        <taxon>Flavobacteriales</taxon>
        <taxon>Flavobacteriaceae</taxon>
        <taxon>Nonlabens</taxon>
    </lineage>
</organism>
<proteinExistence type="predicted"/>
<gene>
    <name evidence="2" type="ORF">BST86_00410</name>
</gene>
<dbReference type="EMBL" id="MQUC01000003">
    <property type="protein sequence ID" value="PRP65657.1"/>
    <property type="molecule type" value="Genomic_DNA"/>
</dbReference>
<feature type="chain" id="PRO_5015567899" description="DUF4595 domain-containing protein" evidence="1">
    <location>
        <begin position="26"/>
        <end position="297"/>
    </location>
</feature>
<keyword evidence="1" id="KW-0732">Signal</keyword>
<evidence type="ECO:0008006" key="4">
    <source>
        <dbReference type="Google" id="ProtNLM"/>
    </source>
</evidence>
<name>A0A2S9WQ95_9FLAO</name>
<reference evidence="2 3" key="1">
    <citation type="submission" date="2016-11" db="EMBL/GenBank/DDBJ databases">
        <title>Trade-off between light-utilization and light-protection in marine flavobacteria.</title>
        <authorList>
            <person name="Kumagai Y."/>
        </authorList>
    </citation>
    <scope>NUCLEOTIDE SEQUENCE [LARGE SCALE GENOMIC DNA]</scope>
    <source>
        <strain evidence="2 3">JCM 17109</strain>
    </source>
</reference>
<evidence type="ECO:0000256" key="1">
    <source>
        <dbReference type="SAM" id="SignalP"/>
    </source>
</evidence>
<dbReference type="RefSeq" id="WP_105981554.1">
    <property type="nucleotide sequence ID" value="NZ_MQUC01000003.1"/>
</dbReference>
<evidence type="ECO:0000313" key="2">
    <source>
        <dbReference type="EMBL" id="PRP65657.1"/>
    </source>
</evidence>
<feature type="signal peptide" evidence="1">
    <location>
        <begin position="1"/>
        <end position="25"/>
    </location>
</feature>
<dbReference type="OrthoDB" id="1414892at2"/>
<accession>A0A2S9WQ95</accession>
<protein>
    <recommendedName>
        <fullName evidence="4">DUF4595 domain-containing protein</fullName>
    </recommendedName>
</protein>
<evidence type="ECO:0000313" key="3">
    <source>
        <dbReference type="Proteomes" id="UP000239532"/>
    </source>
</evidence>
<sequence>MIKKPYISLLLIATFVLVSCNSATSQTENDLAVMNAPAGTTELVEKTMIYKYASDELKLKSTSTFTFNDEGKFLTHKQVFPEGQTISQNYTYDDQGRLSKIVDRNSNYDQEIIKTYSYEGTNPLVIKVTVENGQNYVPKIVQHFEGDNKTVEEIYNNDNVLRERTEFGDDMQTITYYTNDSKLSSKRVKQFKNGVEVKSTTYDAGGNHTRGVEYELDKNGNQIRSWMLDQDMNRDRESYGYYYTYDNDAWVLRVSREIRDYGSGMVANLAVREIKGETNASISEDEVIKELKKIKID</sequence>